<feature type="compositionally biased region" description="Polar residues" evidence="1">
    <location>
        <begin position="328"/>
        <end position="344"/>
    </location>
</feature>
<reference evidence="2" key="1">
    <citation type="submission" date="2023-11" db="EMBL/GenBank/DDBJ databases">
        <title>Genome assemblies of two species of porcelain crab, Petrolisthes cinctipes and Petrolisthes manimaculis (Anomura: Porcellanidae).</title>
        <authorList>
            <person name="Angst P."/>
        </authorList>
    </citation>
    <scope>NUCLEOTIDE SEQUENCE</scope>
    <source>
        <strain evidence="2">PB745_02</strain>
        <tissue evidence="2">Gill</tissue>
    </source>
</reference>
<dbReference type="EMBL" id="JAWZYT010000092">
    <property type="protein sequence ID" value="KAK4328260.1"/>
    <property type="molecule type" value="Genomic_DNA"/>
</dbReference>
<proteinExistence type="predicted"/>
<accession>A0AAE1QK90</accession>
<feature type="compositionally biased region" description="Polar residues" evidence="1">
    <location>
        <begin position="140"/>
        <end position="154"/>
    </location>
</feature>
<organism evidence="2 3">
    <name type="scientific">Petrolisthes manimaculis</name>
    <dbReference type="NCBI Taxonomy" id="1843537"/>
    <lineage>
        <taxon>Eukaryota</taxon>
        <taxon>Metazoa</taxon>
        <taxon>Ecdysozoa</taxon>
        <taxon>Arthropoda</taxon>
        <taxon>Crustacea</taxon>
        <taxon>Multicrustacea</taxon>
        <taxon>Malacostraca</taxon>
        <taxon>Eumalacostraca</taxon>
        <taxon>Eucarida</taxon>
        <taxon>Decapoda</taxon>
        <taxon>Pleocyemata</taxon>
        <taxon>Anomura</taxon>
        <taxon>Galatheoidea</taxon>
        <taxon>Porcellanidae</taxon>
        <taxon>Petrolisthes</taxon>
    </lineage>
</organism>
<feature type="compositionally biased region" description="Low complexity" evidence="1">
    <location>
        <begin position="155"/>
        <end position="172"/>
    </location>
</feature>
<feature type="compositionally biased region" description="Low complexity" evidence="1">
    <location>
        <begin position="309"/>
        <end position="322"/>
    </location>
</feature>
<dbReference type="Proteomes" id="UP001292094">
    <property type="component" value="Unassembled WGS sequence"/>
</dbReference>
<gene>
    <name evidence="2" type="ORF">Pmani_001378</name>
</gene>
<evidence type="ECO:0000313" key="2">
    <source>
        <dbReference type="EMBL" id="KAK4328260.1"/>
    </source>
</evidence>
<sequence>MRHCIEEVEEAVVAGVITNYDPVSQRFECTICERQGISELQAHLKSKDHKNCLIWEAVRNPSAHEYLLRLLPQVVRDAKSNSEVEVTNKATFSYKCLVCVDKKPFSGLTPLTSHFTGKEHTKAKKNRDFLNQLAPVSRVGQFSSPPVMSSEHTTQPNRNRNSNSNSNLPQNSCYPSQVGALDRSSEYPHQHSTPQYTQVPQPYTEGKGYQLYTSSHPTVPSHKQYSASLPTVISHQHHSASQPTVVPSSQPTSTTQRIHPTPTTQHSQTTVVPSSQLTSTTQPSQDNFSNAPYLAPNTMTSSSEHNPAHSHSVPSPTTSTNHNYAAPLSSTNHTYVVPPSSANHNYAAPPSSAHNYATPTSSTDPCTPPSSVTMPTVIAGKTKLLPYQHLSVIPSHHYSENRSQAPPNLHCLSLNYQFGP</sequence>
<feature type="compositionally biased region" description="Low complexity" evidence="1">
    <location>
        <begin position="358"/>
        <end position="370"/>
    </location>
</feature>
<dbReference type="AlphaFoldDB" id="A0AAE1QK90"/>
<feature type="compositionally biased region" description="Low complexity" evidence="1">
    <location>
        <begin position="241"/>
        <end position="285"/>
    </location>
</feature>
<feature type="compositionally biased region" description="Polar residues" evidence="1">
    <location>
        <begin position="211"/>
        <end position="234"/>
    </location>
</feature>
<protein>
    <submittedName>
        <fullName evidence="2">Uncharacterized protein</fullName>
    </submittedName>
</protein>
<keyword evidence="3" id="KW-1185">Reference proteome</keyword>
<evidence type="ECO:0000256" key="1">
    <source>
        <dbReference type="SAM" id="MobiDB-lite"/>
    </source>
</evidence>
<feature type="compositionally biased region" description="Polar residues" evidence="1">
    <location>
        <begin position="190"/>
        <end position="201"/>
    </location>
</feature>
<name>A0AAE1QK90_9EUCA</name>
<feature type="region of interest" description="Disordered" evidence="1">
    <location>
        <begin position="140"/>
        <end position="370"/>
    </location>
</feature>
<comment type="caution">
    <text evidence="2">The sequence shown here is derived from an EMBL/GenBank/DDBJ whole genome shotgun (WGS) entry which is preliminary data.</text>
</comment>
<evidence type="ECO:0000313" key="3">
    <source>
        <dbReference type="Proteomes" id="UP001292094"/>
    </source>
</evidence>